<dbReference type="Gene3D" id="1.25.40.20">
    <property type="entry name" value="Ankyrin repeat-containing domain"/>
    <property type="match status" value="1"/>
</dbReference>
<name>A0ABQ6N2F7_9STRA</name>
<keyword evidence="5" id="KW-1185">Reference proteome</keyword>
<dbReference type="EMBL" id="BRYB01002053">
    <property type="protein sequence ID" value="GMI38852.1"/>
    <property type="molecule type" value="Genomic_DNA"/>
</dbReference>
<evidence type="ECO:0000313" key="5">
    <source>
        <dbReference type="Proteomes" id="UP001165060"/>
    </source>
</evidence>
<accession>A0ABQ6N2F7</accession>
<evidence type="ECO:0000256" key="3">
    <source>
        <dbReference type="PROSITE-ProRule" id="PRU00023"/>
    </source>
</evidence>
<keyword evidence="2 3" id="KW-0040">ANK repeat</keyword>
<evidence type="ECO:0000256" key="2">
    <source>
        <dbReference type="ARBA" id="ARBA00023043"/>
    </source>
</evidence>
<evidence type="ECO:0000256" key="1">
    <source>
        <dbReference type="ARBA" id="ARBA00022737"/>
    </source>
</evidence>
<gene>
    <name evidence="4" type="ORF">TeGR_g11900</name>
</gene>
<comment type="caution">
    <text evidence="4">The sequence shown here is derived from an EMBL/GenBank/DDBJ whole genome shotgun (WGS) entry which is preliminary data.</text>
</comment>
<dbReference type="Proteomes" id="UP001165060">
    <property type="component" value="Unassembled WGS sequence"/>
</dbReference>
<proteinExistence type="predicted"/>
<feature type="repeat" description="ANK" evidence="3">
    <location>
        <begin position="119"/>
        <end position="152"/>
    </location>
</feature>
<dbReference type="InterPro" id="IPR002110">
    <property type="entry name" value="Ankyrin_rpt"/>
</dbReference>
<keyword evidence="1" id="KW-0677">Repeat</keyword>
<organism evidence="4 5">
    <name type="scientific">Tetraparma gracilis</name>
    <dbReference type="NCBI Taxonomy" id="2962635"/>
    <lineage>
        <taxon>Eukaryota</taxon>
        <taxon>Sar</taxon>
        <taxon>Stramenopiles</taxon>
        <taxon>Ochrophyta</taxon>
        <taxon>Bolidophyceae</taxon>
        <taxon>Parmales</taxon>
        <taxon>Triparmaceae</taxon>
        <taxon>Tetraparma</taxon>
    </lineage>
</organism>
<dbReference type="PANTHER" id="PTHR24171">
    <property type="entry name" value="ANKYRIN REPEAT DOMAIN-CONTAINING PROTEIN 39-RELATED"/>
    <property type="match status" value="1"/>
</dbReference>
<sequence length="212" mass="22561">MSKVSTQKEDLFRADGVRITHDPYHPAMVEKYGMPGNTDNEGFDPYADSVGAGIYGGIVKRDASGNVVIGRQYQNHNPEPGPVYAGGGYTPMSEALQSIDKTRALLDKFPELANEITTGGATPLHMCGMSQRNQHSTGLLIERGGKIEARDTYGFTPLHRMASNNLAAGATALLAAGADALAKTASGETAMSIAQSSRARDVIRLLMRHAAK</sequence>
<dbReference type="PROSITE" id="PS50088">
    <property type="entry name" value="ANK_REPEAT"/>
    <property type="match status" value="1"/>
</dbReference>
<dbReference type="SUPFAM" id="SSF48403">
    <property type="entry name" value="Ankyrin repeat"/>
    <property type="match status" value="1"/>
</dbReference>
<reference evidence="4 5" key="1">
    <citation type="journal article" date="2023" name="Commun. Biol.">
        <title>Genome analysis of Parmales, the sister group of diatoms, reveals the evolutionary specialization of diatoms from phago-mixotrophs to photoautotrophs.</title>
        <authorList>
            <person name="Ban H."/>
            <person name="Sato S."/>
            <person name="Yoshikawa S."/>
            <person name="Yamada K."/>
            <person name="Nakamura Y."/>
            <person name="Ichinomiya M."/>
            <person name="Sato N."/>
            <person name="Blanc-Mathieu R."/>
            <person name="Endo H."/>
            <person name="Kuwata A."/>
            <person name="Ogata H."/>
        </authorList>
    </citation>
    <scope>NUCLEOTIDE SEQUENCE [LARGE SCALE GENOMIC DNA]</scope>
</reference>
<dbReference type="Pfam" id="PF13857">
    <property type="entry name" value="Ank_5"/>
    <property type="match status" value="1"/>
</dbReference>
<evidence type="ECO:0000313" key="4">
    <source>
        <dbReference type="EMBL" id="GMI38852.1"/>
    </source>
</evidence>
<dbReference type="PANTHER" id="PTHR24171:SF10">
    <property type="entry name" value="ANKYRIN REPEAT DOMAIN-CONTAINING PROTEIN 29-LIKE"/>
    <property type="match status" value="1"/>
</dbReference>
<dbReference type="InterPro" id="IPR036770">
    <property type="entry name" value="Ankyrin_rpt-contain_sf"/>
</dbReference>
<protein>
    <submittedName>
        <fullName evidence="4">Uncharacterized protein</fullName>
    </submittedName>
</protein>